<reference evidence="1 2" key="1">
    <citation type="submission" date="2018-10" db="EMBL/GenBank/DDBJ databases">
        <title>Sphingobacterium sp. M05W1-28.</title>
        <authorList>
            <person name="Cai H."/>
        </authorList>
    </citation>
    <scope>NUCLEOTIDE SEQUENCE [LARGE SCALE GENOMIC DNA]</scope>
    <source>
        <strain evidence="1 2">M05W1-28</strain>
    </source>
</reference>
<keyword evidence="2" id="KW-1185">Reference proteome</keyword>
<dbReference type="OrthoDB" id="1442549at2"/>
<proteinExistence type="predicted"/>
<evidence type="ECO:0000313" key="2">
    <source>
        <dbReference type="Proteomes" id="UP000282423"/>
    </source>
</evidence>
<accession>A0A420VS29</accession>
<dbReference type="EMBL" id="RBWS01000022">
    <property type="protein sequence ID" value="RKO69132.1"/>
    <property type="molecule type" value="Genomic_DNA"/>
</dbReference>
<gene>
    <name evidence="1" type="ORF">D7322_23135</name>
</gene>
<dbReference type="RefSeq" id="WP_121126566.1">
    <property type="nucleotide sequence ID" value="NZ_RBWS01000022.1"/>
</dbReference>
<dbReference type="Proteomes" id="UP000282423">
    <property type="component" value="Unassembled WGS sequence"/>
</dbReference>
<evidence type="ECO:0000313" key="1">
    <source>
        <dbReference type="EMBL" id="RKO69132.1"/>
    </source>
</evidence>
<dbReference type="AlphaFoldDB" id="A0A420VS29"/>
<sequence>MDKKLGLKVKVNGNLVTNAGLDTDDYVLIGNVTFAERNNGSKDFTLNVTGMDGEQNDHVYWYGTKLKEGDAITFEVIEAPFDDPKTRTKSDIDQEARIKSKLENYYHLKEKLKDHIK</sequence>
<organism evidence="1 2">
    <name type="scientific">Sphingobacterium puteale</name>
    <dbReference type="NCBI Taxonomy" id="2420510"/>
    <lineage>
        <taxon>Bacteria</taxon>
        <taxon>Pseudomonadati</taxon>
        <taxon>Bacteroidota</taxon>
        <taxon>Sphingobacteriia</taxon>
        <taxon>Sphingobacteriales</taxon>
        <taxon>Sphingobacteriaceae</taxon>
        <taxon>Sphingobacterium</taxon>
    </lineage>
</organism>
<name>A0A420VS29_9SPHI</name>
<comment type="caution">
    <text evidence="1">The sequence shown here is derived from an EMBL/GenBank/DDBJ whole genome shotgun (WGS) entry which is preliminary data.</text>
</comment>
<protein>
    <submittedName>
        <fullName evidence="1">Uncharacterized protein</fullName>
    </submittedName>
</protein>